<evidence type="ECO:0000313" key="1">
    <source>
        <dbReference type="EMBL" id="KAI3722074.1"/>
    </source>
</evidence>
<accession>A0ACB9BJ94</accession>
<gene>
    <name evidence="1" type="ORF">L2E82_33099</name>
</gene>
<comment type="caution">
    <text evidence="1">The sequence shown here is derived from an EMBL/GenBank/DDBJ whole genome shotgun (WGS) entry which is preliminary data.</text>
</comment>
<organism evidence="1 2">
    <name type="scientific">Cichorium intybus</name>
    <name type="common">Chicory</name>
    <dbReference type="NCBI Taxonomy" id="13427"/>
    <lineage>
        <taxon>Eukaryota</taxon>
        <taxon>Viridiplantae</taxon>
        <taxon>Streptophyta</taxon>
        <taxon>Embryophyta</taxon>
        <taxon>Tracheophyta</taxon>
        <taxon>Spermatophyta</taxon>
        <taxon>Magnoliopsida</taxon>
        <taxon>eudicotyledons</taxon>
        <taxon>Gunneridae</taxon>
        <taxon>Pentapetalae</taxon>
        <taxon>asterids</taxon>
        <taxon>campanulids</taxon>
        <taxon>Asterales</taxon>
        <taxon>Asteraceae</taxon>
        <taxon>Cichorioideae</taxon>
        <taxon>Cichorieae</taxon>
        <taxon>Cichoriinae</taxon>
        <taxon>Cichorium</taxon>
    </lineage>
</organism>
<evidence type="ECO:0000313" key="2">
    <source>
        <dbReference type="Proteomes" id="UP001055811"/>
    </source>
</evidence>
<dbReference type="Proteomes" id="UP001055811">
    <property type="component" value="Linkage Group LG06"/>
</dbReference>
<reference evidence="1 2" key="2">
    <citation type="journal article" date="2022" name="Mol. Ecol. Resour.">
        <title>The genomes of chicory, endive, great burdock and yacon provide insights into Asteraceae paleo-polyploidization history and plant inulin production.</title>
        <authorList>
            <person name="Fan W."/>
            <person name="Wang S."/>
            <person name="Wang H."/>
            <person name="Wang A."/>
            <person name="Jiang F."/>
            <person name="Liu H."/>
            <person name="Zhao H."/>
            <person name="Xu D."/>
            <person name="Zhang Y."/>
        </authorList>
    </citation>
    <scope>NUCLEOTIDE SEQUENCE [LARGE SCALE GENOMIC DNA]</scope>
    <source>
        <strain evidence="2">cv. Punajuju</strain>
        <tissue evidence="1">Leaves</tissue>
    </source>
</reference>
<protein>
    <submittedName>
        <fullName evidence="1">Uncharacterized protein</fullName>
    </submittedName>
</protein>
<name>A0ACB9BJ94_CICIN</name>
<sequence length="312" mass="34150">MNFIQESTAGTSCDRAHQIITGKRTEHQRSCSSFGMVEATSISYNGCGEDNSIGHPGSMLRYRTTGRSPTMSSEEEEDMANCLIMLAQSVTPANEDKSDLHWQKTGKLKNRRLAEIPATTAGGKSDFHNYECKTCNRAFPSFQALGGHRASHKKPKLTVEDRKSVSINMEFPADDQPEAVAEYEESKIITNSNNKFPSPPPSYIQTGHKNSKGKVHECSICGSEFLSGQALGGHMRRHRPPPPSSNQITVSSNMDNTSTALHSSKKSPVLSLDLNLPAPEIVDDVHSNFQYSTSSSQQPLVFSAAALVDCHY</sequence>
<reference evidence="2" key="1">
    <citation type="journal article" date="2022" name="Mol. Ecol. Resour.">
        <title>The genomes of chicory, endive, great burdock and yacon provide insights into Asteraceae palaeo-polyploidization history and plant inulin production.</title>
        <authorList>
            <person name="Fan W."/>
            <person name="Wang S."/>
            <person name="Wang H."/>
            <person name="Wang A."/>
            <person name="Jiang F."/>
            <person name="Liu H."/>
            <person name="Zhao H."/>
            <person name="Xu D."/>
            <person name="Zhang Y."/>
        </authorList>
    </citation>
    <scope>NUCLEOTIDE SEQUENCE [LARGE SCALE GENOMIC DNA]</scope>
    <source>
        <strain evidence="2">cv. Punajuju</strain>
    </source>
</reference>
<dbReference type="EMBL" id="CM042014">
    <property type="protein sequence ID" value="KAI3722074.1"/>
    <property type="molecule type" value="Genomic_DNA"/>
</dbReference>
<proteinExistence type="predicted"/>
<keyword evidence="2" id="KW-1185">Reference proteome</keyword>